<proteinExistence type="predicted"/>
<evidence type="ECO:0000313" key="1">
    <source>
        <dbReference type="EMBL" id="KAF6395344.1"/>
    </source>
</evidence>
<protein>
    <submittedName>
        <fullName evidence="1">Uncharacterized protein</fullName>
    </submittedName>
</protein>
<keyword evidence="2" id="KW-1185">Reference proteome</keyword>
<dbReference type="EMBL" id="JACASE010000018">
    <property type="protein sequence ID" value="KAF6395344.1"/>
    <property type="molecule type" value="Genomic_DNA"/>
</dbReference>
<evidence type="ECO:0000313" key="2">
    <source>
        <dbReference type="Proteomes" id="UP000593571"/>
    </source>
</evidence>
<name>A0A7J8B9H0_ROUAE</name>
<reference evidence="1 2" key="1">
    <citation type="journal article" date="2020" name="Nature">
        <title>Six reference-quality genomes reveal evolution of bat adaptations.</title>
        <authorList>
            <person name="Jebb D."/>
            <person name="Huang Z."/>
            <person name="Pippel M."/>
            <person name="Hughes G.M."/>
            <person name="Lavrichenko K."/>
            <person name="Devanna P."/>
            <person name="Winkler S."/>
            <person name="Jermiin L.S."/>
            <person name="Skirmuntt E.C."/>
            <person name="Katzourakis A."/>
            <person name="Burkitt-Gray L."/>
            <person name="Ray D.A."/>
            <person name="Sullivan K.A.M."/>
            <person name="Roscito J.G."/>
            <person name="Kirilenko B.M."/>
            <person name="Davalos L.M."/>
            <person name="Corthals A.P."/>
            <person name="Power M.L."/>
            <person name="Jones G."/>
            <person name="Ransome R.D."/>
            <person name="Dechmann D.K.N."/>
            <person name="Locatelli A.G."/>
            <person name="Puechmaille S.J."/>
            <person name="Fedrigo O."/>
            <person name="Jarvis E.D."/>
            <person name="Hiller M."/>
            <person name="Vernes S.C."/>
            <person name="Myers E.W."/>
            <person name="Teeling E.C."/>
        </authorList>
    </citation>
    <scope>NUCLEOTIDE SEQUENCE [LARGE SCALE GENOMIC DNA]</scope>
    <source>
        <strain evidence="1">MRouAeg1</strain>
        <tissue evidence="1">Muscle</tissue>
    </source>
</reference>
<organism evidence="1 2">
    <name type="scientific">Rousettus aegyptiacus</name>
    <name type="common">Egyptian fruit bat</name>
    <name type="synonym">Pteropus aegyptiacus</name>
    <dbReference type="NCBI Taxonomy" id="9407"/>
    <lineage>
        <taxon>Eukaryota</taxon>
        <taxon>Metazoa</taxon>
        <taxon>Chordata</taxon>
        <taxon>Craniata</taxon>
        <taxon>Vertebrata</taxon>
        <taxon>Euteleostomi</taxon>
        <taxon>Mammalia</taxon>
        <taxon>Eutheria</taxon>
        <taxon>Laurasiatheria</taxon>
        <taxon>Chiroptera</taxon>
        <taxon>Yinpterochiroptera</taxon>
        <taxon>Pteropodoidea</taxon>
        <taxon>Pteropodidae</taxon>
        <taxon>Rousettinae</taxon>
        <taxon>Rousettus</taxon>
    </lineage>
</organism>
<comment type="caution">
    <text evidence="1">The sequence shown here is derived from an EMBL/GenBank/DDBJ whole genome shotgun (WGS) entry which is preliminary data.</text>
</comment>
<gene>
    <name evidence="1" type="ORF">HJG63_009907</name>
</gene>
<dbReference type="AlphaFoldDB" id="A0A7J8B9H0"/>
<sequence>MCVYKGSCKELAHAIMEAGKSSNLQDGLSGWRPRRSQRCSSSPKCLAEFSLAQGRATFCSIQTVNQLATHATEGSLFYSVTDLNINFILKHPTETFKIMFDHLSGYRDPAKLTHKIDHHKPQPKSQQPSS</sequence>
<dbReference type="Proteomes" id="UP000593571">
    <property type="component" value="Unassembled WGS sequence"/>
</dbReference>
<accession>A0A7J8B9H0</accession>